<comment type="caution">
    <text evidence="1">The sequence shown here is derived from an EMBL/GenBank/DDBJ whole genome shotgun (WGS) entry which is preliminary data.</text>
</comment>
<name>A0ACB7UG35_DIOAL</name>
<dbReference type="EMBL" id="CM037026">
    <property type="protein sequence ID" value="KAH7659217.1"/>
    <property type="molecule type" value="Genomic_DNA"/>
</dbReference>
<gene>
    <name evidence="1" type="ORF">IHE45_16G017700</name>
</gene>
<reference evidence="2" key="1">
    <citation type="journal article" date="2022" name="Nat. Commun.">
        <title>Chromosome evolution and the genetic basis of agronomically important traits in greater yam.</title>
        <authorList>
            <person name="Bredeson J.V."/>
            <person name="Lyons J.B."/>
            <person name="Oniyinde I.O."/>
            <person name="Okereke N.R."/>
            <person name="Kolade O."/>
            <person name="Nnabue I."/>
            <person name="Nwadili C.O."/>
            <person name="Hribova E."/>
            <person name="Parker M."/>
            <person name="Nwogha J."/>
            <person name="Shu S."/>
            <person name="Carlson J."/>
            <person name="Kariba R."/>
            <person name="Muthemba S."/>
            <person name="Knop K."/>
            <person name="Barton G.J."/>
            <person name="Sherwood A.V."/>
            <person name="Lopez-Montes A."/>
            <person name="Asiedu R."/>
            <person name="Jamnadass R."/>
            <person name="Muchugi A."/>
            <person name="Goodstein D."/>
            <person name="Egesi C.N."/>
            <person name="Featherston J."/>
            <person name="Asfaw A."/>
            <person name="Simpson G.G."/>
            <person name="Dolezel J."/>
            <person name="Hendre P.S."/>
            <person name="Van Deynze A."/>
            <person name="Kumar P.L."/>
            <person name="Obidiegwu J.E."/>
            <person name="Bhattacharjee R."/>
            <person name="Rokhsar D.S."/>
        </authorList>
    </citation>
    <scope>NUCLEOTIDE SEQUENCE [LARGE SCALE GENOMIC DNA]</scope>
    <source>
        <strain evidence="2">cv. TDa95/00328</strain>
    </source>
</reference>
<dbReference type="Proteomes" id="UP000827976">
    <property type="component" value="Chromosome 16"/>
</dbReference>
<sequence>MPINTPPSSSTALEITKEEAETKEGERASEMEQQQQQQQLVEMDLSSGMNMKECHLCSTTQTPRWRRGHKGPRVNIYHYDSLYIYHHLHHVCAVFSSSFLANFHLYIMQCKLHLPLLHVPPMRH</sequence>
<protein>
    <submittedName>
        <fullName evidence="1">Zinc finger NHR/GATA-type protein</fullName>
    </submittedName>
</protein>
<keyword evidence="2" id="KW-1185">Reference proteome</keyword>
<evidence type="ECO:0000313" key="2">
    <source>
        <dbReference type="Proteomes" id="UP000827976"/>
    </source>
</evidence>
<organism evidence="1 2">
    <name type="scientific">Dioscorea alata</name>
    <name type="common">Purple yam</name>
    <dbReference type="NCBI Taxonomy" id="55571"/>
    <lineage>
        <taxon>Eukaryota</taxon>
        <taxon>Viridiplantae</taxon>
        <taxon>Streptophyta</taxon>
        <taxon>Embryophyta</taxon>
        <taxon>Tracheophyta</taxon>
        <taxon>Spermatophyta</taxon>
        <taxon>Magnoliopsida</taxon>
        <taxon>Liliopsida</taxon>
        <taxon>Dioscoreales</taxon>
        <taxon>Dioscoreaceae</taxon>
        <taxon>Dioscorea</taxon>
    </lineage>
</organism>
<accession>A0ACB7UG35</accession>
<evidence type="ECO:0000313" key="1">
    <source>
        <dbReference type="EMBL" id="KAH7659217.1"/>
    </source>
</evidence>
<proteinExistence type="predicted"/>